<dbReference type="EMBL" id="JAEVFJ010000009">
    <property type="protein sequence ID" value="KAH8102576.1"/>
    <property type="molecule type" value="Genomic_DNA"/>
</dbReference>
<name>A0A8K0UST3_9AGAR</name>
<feature type="transmembrane region" description="Helical" evidence="1">
    <location>
        <begin position="92"/>
        <end position="116"/>
    </location>
</feature>
<protein>
    <recommendedName>
        <fullName evidence="4">Apolipoprotein N-acyltransferase</fullName>
    </recommendedName>
</protein>
<evidence type="ECO:0008006" key="4">
    <source>
        <dbReference type="Google" id="ProtNLM"/>
    </source>
</evidence>
<proteinExistence type="predicted"/>
<feature type="transmembrane region" description="Helical" evidence="1">
    <location>
        <begin position="242"/>
        <end position="259"/>
    </location>
</feature>
<dbReference type="Proteomes" id="UP000813824">
    <property type="component" value="Unassembled WGS sequence"/>
</dbReference>
<keyword evidence="1" id="KW-1133">Transmembrane helix</keyword>
<accession>A0A8K0UST3</accession>
<dbReference type="InterPro" id="IPR036526">
    <property type="entry name" value="C-N_Hydrolase_sf"/>
</dbReference>
<dbReference type="Gene3D" id="3.60.110.10">
    <property type="entry name" value="Carbon-nitrogen hydrolase"/>
    <property type="match status" value="1"/>
</dbReference>
<dbReference type="SUPFAM" id="SSF56317">
    <property type="entry name" value="Carbon-nitrogen hydrolase"/>
    <property type="match status" value="1"/>
</dbReference>
<evidence type="ECO:0000256" key="1">
    <source>
        <dbReference type="SAM" id="Phobius"/>
    </source>
</evidence>
<evidence type="ECO:0000313" key="2">
    <source>
        <dbReference type="EMBL" id="KAH8102576.1"/>
    </source>
</evidence>
<dbReference type="AlphaFoldDB" id="A0A8K0UST3"/>
<feature type="transmembrane region" description="Helical" evidence="1">
    <location>
        <begin position="7"/>
        <end position="28"/>
    </location>
</feature>
<gene>
    <name evidence="2" type="ORF">BXZ70DRAFT_1063356</name>
</gene>
<reference evidence="2" key="1">
    <citation type="journal article" date="2021" name="New Phytol.">
        <title>Evolutionary innovations through gain and loss of genes in the ectomycorrhizal Boletales.</title>
        <authorList>
            <person name="Wu G."/>
            <person name="Miyauchi S."/>
            <person name="Morin E."/>
            <person name="Kuo A."/>
            <person name="Drula E."/>
            <person name="Varga T."/>
            <person name="Kohler A."/>
            <person name="Feng B."/>
            <person name="Cao Y."/>
            <person name="Lipzen A."/>
            <person name="Daum C."/>
            <person name="Hundley H."/>
            <person name="Pangilinan J."/>
            <person name="Johnson J."/>
            <person name="Barry K."/>
            <person name="LaButti K."/>
            <person name="Ng V."/>
            <person name="Ahrendt S."/>
            <person name="Min B."/>
            <person name="Choi I.G."/>
            <person name="Park H."/>
            <person name="Plett J.M."/>
            <person name="Magnuson J."/>
            <person name="Spatafora J.W."/>
            <person name="Nagy L.G."/>
            <person name="Henrissat B."/>
            <person name="Grigoriev I.V."/>
            <person name="Yang Z.L."/>
            <person name="Xu J."/>
            <person name="Martin F.M."/>
        </authorList>
    </citation>
    <scope>NUCLEOTIDE SEQUENCE</scope>
    <source>
        <strain evidence="2">KKN 215</strain>
    </source>
</reference>
<dbReference type="OrthoDB" id="2626014at2759"/>
<keyword evidence="3" id="KW-1185">Reference proteome</keyword>
<organism evidence="2 3">
    <name type="scientific">Cristinia sonorae</name>
    <dbReference type="NCBI Taxonomy" id="1940300"/>
    <lineage>
        <taxon>Eukaryota</taxon>
        <taxon>Fungi</taxon>
        <taxon>Dikarya</taxon>
        <taxon>Basidiomycota</taxon>
        <taxon>Agaricomycotina</taxon>
        <taxon>Agaricomycetes</taxon>
        <taxon>Agaricomycetidae</taxon>
        <taxon>Agaricales</taxon>
        <taxon>Pleurotineae</taxon>
        <taxon>Stephanosporaceae</taxon>
        <taxon>Cristinia</taxon>
    </lineage>
</organism>
<evidence type="ECO:0000313" key="3">
    <source>
        <dbReference type="Proteomes" id="UP000813824"/>
    </source>
</evidence>
<keyword evidence="1" id="KW-0472">Membrane</keyword>
<comment type="caution">
    <text evidence="2">The sequence shown here is derived from an EMBL/GenBank/DDBJ whole genome shotgun (WGS) entry which is preliminary data.</text>
</comment>
<sequence>MGRDIRASIVAHPAKTFLIVCPIIAFLSLSSTPAFVPIVALVTSLRLWAWVSIPRTDHKASQLAQVLLVALASSAAQLAPTLEALSTPTTSLIVLTILSTTTSSIAFIPFFLSYYVRRVVNTPWAHLTVFPALWASTWGFMSQVSPLGHLASWSPVLGLGLYDWTREVFGQWGIDWITAAWAVVVSELLGDWLVAVDQQELDEQTQDLLVDVDINTLAGTNPTATDATERTRSRTPLSRSNGLWTLTVLLVALAGYSYVIPSLPIPPEAADTTPFTVGCALPATHTIGKYVRTPKLQDYIYETTTIQNQAPIVLWPEGAVRFDSPEEKLEAFKRIQEPMGKGRYVGISFEDNIPPYLEDGIYHPAVRRNGFALLGYRGPPVMEYYKRHLVPIAESFDLTPGTEQPPIYTFELKNPKSYTRPEWAPAPNYTRPIPVTTSICFDFASSSSFTQLDSRPAIILAPARTWHLNIGMSMWEQAKARAKETGSVVVWCDGGAGGVSGVAARGHEEILQVGQGTWTKTIGLPWPFDQRRTAFVAGGQGMALGVAWSIVGLGWAVEALARRGGILFAPVAGLLARLPRWGRPKPDEERPLLHD</sequence>
<keyword evidence="1" id="KW-0812">Transmembrane</keyword>